<dbReference type="Pfam" id="PF13876">
    <property type="entry name" value="Phage_gp49_66"/>
    <property type="match status" value="1"/>
</dbReference>
<accession>A0A7S5FTC4</accession>
<dbReference type="InterPro" id="IPR025915">
    <property type="entry name" value="Phage_gp49_66"/>
</dbReference>
<keyword evidence="2" id="KW-1185">Reference proteome</keyword>
<gene>
    <name evidence="1" type="ORF">DSS3VP1_00011</name>
</gene>
<organism evidence="1 2">
    <name type="scientific">Bacteriophage DSS3_VP1</name>
    <dbReference type="NCBI Taxonomy" id="2664196"/>
    <lineage>
        <taxon>Viruses</taxon>
        <taxon>Duplodnaviria</taxon>
        <taxon>Heunggongvirae</taxon>
        <taxon>Uroviricota</taxon>
        <taxon>Caudoviricetes</taxon>
        <taxon>Naomviridae</taxon>
        <taxon>Noahvirus</taxon>
        <taxon>Noahvirus arc</taxon>
    </lineage>
</organism>
<evidence type="ECO:0008006" key="3">
    <source>
        <dbReference type="Google" id="ProtNLM"/>
    </source>
</evidence>
<sequence length="93" mass="10533">MTTPNRLTPADIEAQVMFVDYHHFEETCVVVCCITLKNGYNTIGHAGCVDPENFDLEIGKKIAYENALNEIWQLEGYMLKEAMYQDALDKEGA</sequence>
<evidence type="ECO:0000313" key="1">
    <source>
        <dbReference type="EMBL" id="QGH74580.1"/>
    </source>
</evidence>
<protein>
    <recommendedName>
        <fullName evidence="3">Phage protein</fullName>
    </recommendedName>
</protein>
<name>A0A7S5FTC4_9CAUD</name>
<reference evidence="1 2" key="1">
    <citation type="submission" date="2019-10" db="EMBL/GenBank/DDBJ databases">
        <title>Isolation and characterisation of a new family of globally distributed lytic roseophage, the Naomivirus.</title>
        <authorList>
            <person name="Rihtman B."/>
            <person name="Puxty R.J."/>
            <person name="Hapeshi A."/>
            <person name="Zhan Y."/>
            <person name="Michinevski S."/>
            <person name="Waterfield N.R."/>
            <person name="Chen F."/>
            <person name="Millard A.D."/>
            <person name="Scanlan D.J."/>
            <person name="Chen Y."/>
        </authorList>
    </citation>
    <scope>NUCLEOTIDE SEQUENCE [LARGE SCALE GENOMIC DNA]</scope>
</reference>
<dbReference type="EMBL" id="MN602266">
    <property type="protein sequence ID" value="QGH74580.1"/>
    <property type="molecule type" value="Genomic_DNA"/>
</dbReference>
<proteinExistence type="predicted"/>
<dbReference type="Proteomes" id="UP000594402">
    <property type="component" value="Segment"/>
</dbReference>
<evidence type="ECO:0000313" key="2">
    <source>
        <dbReference type="Proteomes" id="UP000594402"/>
    </source>
</evidence>